<proteinExistence type="predicted"/>
<reference evidence="4" key="1">
    <citation type="journal article" date="2020" name="PLoS Negl. Trop. Dis.">
        <title>High-quality nuclear genome for Sarcoptes scabiei-A critical resource for a neglected parasite.</title>
        <authorList>
            <person name="Korhonen P.K."/>
            <person name="Gasser R.B."/>
            <person name="Ma G."/>
            <person name="Wang T."/>
            <person name="Stroehlein A.J."/>
            <person name="Young N.D."/>
            <person name="Ang C.S."/>
            <person name="Fernando D.D."/>
            <person name="Lu H.C."/>
            <person name="Taylor S."/>
            <person name="Reynolds S.L."/>
            <person name="Mofiz E."/>
            <person name="Najaraj S.H."/>
            <person name="Gowda H."/>
            <person name="Madugundu A."/>
            <person name="Renuse S."/>
            <person name="Holt D."/>
            <person name="Pandey A."/>
            <person name="Papenfuss A.T."/>
            <person name="Fischer K."/>
        </authorList>
    </citation>
    <scope>NUCLEOTIDE SEQUENCE [LARGE SCALE GENOMIC DNA]</scope>
</reference>
<keyword evidence="4" id="KW-1185">Reference proteome</keyword>
<dbReference type="PANTHER" id="PTHR45913:SF19">
    <property type="entry name" value="LOW QUALITY PROTEIN: ZINC FINGER BED DOMAIN-CONTAINING PROTEIN 5-LIKE"/>
    <property type="match status" value="1"/>
</dbReference>
<organism evidence="2">
    <name type="scientific">Sarcoptes scabiei</name>
    <name type="common">Itch mite</name>
    <name type="synonym">Acarus scabiei</name>
    <dbReference type="NCBI Taxonomy" id="52283"/>
    <lineage>
        <taxon>Eukaryota</taxon>
        <taxon>Metazoa</taxon>
        <taxon>Ecdysozoa</taxon>
        <taxon>Arthropoda</taxon>
        <taxon>Chelicerata</taxon>
        <taxon>Arachnida</taxon>
        <taxon>Acari</taxon>
        <taxon>Acariformes</taxon>
        <taxon>Sarcoptiformes</taxon>
        <taxon>Astigmata</taxon>
        <taxon>Psoroptidia</taxon>
        <taxon>Sarcoptoidea</taxon>
        <taxon>Sarcoptidae</taxon>
        <taxon>Sarcoptinae</taxon>
        <taxon>Sarcoptes</taxon>
    </lineage>
</organism>
<sequence>MIVVRARINHMGKDITNQLVEKLRGREYGLQLDEATDSNKDAHLICYVRFFDDNSMIDDLLFSKPIMTRATSKNLFQILNSFITEHNIEQALASRYANPDHDAVMRIIVKVVNYIKNTASRARTFKKMCQKMRARKLNRLNISLQGPNKYKIIQDDLIQCFKHLLHSCKTAMQDQNLKGHFPLLNRKLEPFNADMSQPDYPKDESMADLSFDSKAQHLFNAMSLVDFWLSMQHKYPDLSENALREFIVFTTSYLCETDINSDATKIGHTLPIESIKNGRDDAGGDIGNRNDSVDISRPDGYDNINITRDPDGPVDS</sequence>
<evidence type="ECO:0000313" key="2">
    <source>
        <dbReference type="EMBL" id="KAF7488113.1"/>
    </source>
</evidence>
<evidence type="ECO:0000256" key="1">
    <source>
        <dbReference type="SAM" id="MobiDB-lite"/>
    </source>
</evidence>
<evidence type="ECO:0008006" key="5">
    <source>
        <dbReference type="Google" id="ProtNLM"/>
    </source>
</evidence>
<gene>
    <name evidence="2" type="ORF">SSS_5324</name>
</gene>
<accession>A0A834VC28</accession>
<reference evidence="2" key="2">
    <citation type="submission" date="2020-01" db="EMBL/GenBank/DDBJ databases">
        <authorList>
            <person name="Korhonen P.K.K."/>
            <person name="Guangxu M.G."/>
            <person name="Wang T.W."/>
            <person name="Stroehlein A.J.S."/>
            <person name="Young N.D."/>
            <person name="Ang C.-S.A."/>
            <person name="Fernando D.W.F."/>
            <person name="Lu H.L."/>
            <person name="Taylor S.T."/>
            <person name="Ehtesham M.E.M."/>
            <person name="Najaraj S.H.N."/>
            <person name="Harsha G.H.G."/>
            <person name="Madugundu A.M."/>
            <person name="Renuse S.R."/>
            <person name="Holt D.H."/>
            <person name="Pandey A.P."/>
            <person name="Papenfuss A.P."/>
            <person name="Gasser R.B.G."/>
            <person name="Fischer K.F."/>
        </authorList>
    </citation>
    <scope>NUCLEOTIDE SEQUENCE</scope>
    <source>
        <strain evidence="2">SSS_KF_BRIS2020</strain>
    </source>
</reference>
<protein>
    <recommendedName>
        <fullName evidence="5">DUF4371 domain-containing protein</fullName>
    </recommendedName>
</protein>
<dbReference type="PANTHER" id="PTHR45913">
    <property type="entry name" value="EPM2A-INTERACTING PROTEIN 1"/>
    <property type="match status" value="1"/>
</dbReference>
<evidence type="ECO:0000313" key="3">
    <source>
        <dbReference type="EnsemblMetazoa" id="KAF7488113.1"/>
    </source>
</evidence>
<reference evidence="3" key="3">
    <citation type="submission" date="2022-06" db="UniProtKB">
        <authorList>
            <consortium name="EnsemblMetazoa"/>
        </authorList>
    </citation>
    <scope>IDENTIFICATION</scope>
</reference>
<feature type="region of interest" description="Disordered" evidence="1">
    <location>
        <begin position="274"/>
        <end position="316"/>
    </location>
</feature>
<dbReference type="EnsemblMetazoa" id="SSS_5324s_mrna">
    <property type="protein sequence ID" value="KAF7488113.1"/>
    <property type="gene ID" value="SSS_5324"/>
</dbReference>
<dbReference type="OrthoDB" id="6580598at2759"/>
<evidence type="ECO:0000313" key="4">
    <source>
        <dbReference type="Proteomes" id="UP000070412"/>
    </source>
</evidence>
<dbReference type="Proteomes" id="UP000070412">
    <property type="component" value="Unassembled WGS sequence"/>
</dbReference>
<dbReference type="AlphaFoldDB" id="A0A834VC28"/>
<name>A0A834VC28_SARSC</name>
<feature type="compositionally biased region" description="Basic and acidic residues" evidence="1">
    <location>
        <begin position="291"/>
        <end position="300"/>
    </location>
</feature>
<dbReference type="EMBL" id="WVUK01000066">
    <property type="protein sequence ID" value="KAF7488113.1"/>
    <property type="molecule type" value="Genomic_DNA"/>
</dbReference>